<evidence type="ECO:0000313" key="4">
    <source>
        <dbReference type="WBParaSite" id="Pan_g5276.t1"/>
    </source>
</evidence>
<evidence type="ECO:0000313" key="3">
    <source>
        <dbReference type="Proteomes" id="UP000492821"/>
    </source>
</evidence>
<dbReference type="Proteomes" id="UP000492821">
    <property type="component" value="Unassembled WGS sequence"/>
</dbReference>
<keyword evidence="3" id="KW-1185">Reference proteome</keyword>
<organism evidence="3 4">
    <name type="scientific">Panagrellus redivivus</name>
    <name type="common">Microworm</name>
    <dbReference type="NCBI Taxonomy" id="6233"/>
    <lineage>
        <taxon>Eukaryota</taxon>
        <taxon>Metazoa</taxon>
        <taxon>Ecdysozoa</taxon>
        <taxon>Nematoda</taxon>
        <taxon>Chromadorea</taxon>
        <taxon>Rhabditida</taxon>
        <taxon>Tylenchina</taxon>
        <taxon>Panagrolaimomorpha</taxon>
        <taxon>Panagrolaimoidea</taxon>
        <taxon>Panagrolaimidae</taxon>
        <taxon>Panagrellus</taxon>
    </lineage>
</organism>
<dbReference type="AlphaFoldDB" id="A0A7E4VYP2"/>
<reference evidence="3" key="1">
    <citation type="journal article" date="2013" name="Genetics">
        <title>The draft genome and transcriptome of Panagrellus redivivus are shaped by the harsh demands of a free-living lifestyle.</title>
        <authorList>
            <person name="Srinivasan J."/>
            <person name="Dillman A.R."/>
            <person name="Macchietto M.G."/>
            <person name="Heikkinen L."/>
            <person name="Lakso M."/>
            <person name="Fracchia K.M."/>
            <person name="Antoshechkin I."/>
            <person name="Mortazavi A."/>
            <person name="Wong G."/>
            <person name="Sternberg P.W."/>
        </authorList>
    </citation>
    <scope>NUCLEOTIDE SEQUENCE [LARGE SCALE GENOMIC DNA]</scope>
    <source>
        <strain evidence="3">MT8872</strain>
    </source>
</reference>
<dbReference type="InterPro" id="IPR050587">
    <property type="entry name" value="GNT1/Glycosyltrans_8"/>
</dbReference>
<reference evidence="4" key="2">
    <citation type="submission" date="2020-10" db="UniProtKB">
        <authorList>
            <consortium name="WormBaseParasite"/>
        </authorList>
    </citation>
    <scope>IDENTIFICATION</scope>
</reference>
<accession>A0A7E4VYP2</accession>
<dbReference type="InterPro" id="IPR029044">
    <property type="entry name" value="Nucleotide-diphossugar_trans"/>
</dbReference>
<feature type="transmembrane region" description="Helical" evidence="1">
    <location>
        <begin position="396"/>
        <end position="415"/>
    </location>
</feature>
<keyword evidence="1" id="KW-0812">Transmembrane</keyword>
<feature type="signal peptide" evidence="2">
    <location>
        <begin position="1"/>
        <end position="18"/>
    </location>
</feature>
<dbReference type="SUPFAM" id="SSF53448">
    <property type="entry name" value="Nucleotide-diphospho-sugar transferases"/>
    <property type="match status" value="1"/>
</dbReference>
<dbReference type="WBParaSite" id="Pan_g5276.t1">
    <property type="protein sequence ID" value="Pan_g5276.t1"/>
    <property type="gene ID" value="Pan_g5276"/>
</dbReference>
<keyword evidence="1" id="KW-0472">Membrane</keyword>
<dbReference type="PANTHER" id="PTHR11183">
    <property type="entry name" value="GLYCOGENIN SUBFAMILY MEMBER"/>
    <property type="match status" value="1"/>
</dbReference>
<evidence type="ECO:0000256" key="2">
    <source>
        <dbReference type="SAM" id="SignalP"/>
    </source>
</evidence>
<protein>
    <submittedName>
        <fullName evidence="4">Glycosyltransferase family 8 protein</fullName>
    </submittedName>
</protein>
<feature type="chain" id="PRO_5029020027" evidence="2">
    <location>
        <begin position="19"/>
        <end position="464"/>
    </location>
</feature>
<feature type="transmembrane region" description="Helical" evidence="1">
    <location>
        <begin position="427"/>
        <end position="448"/>
    </location>
</feature>
<proteinExistence type="predicted"/>
<feature type="transmembrane region" description="Helical" evidence="1">
    <location>
        <begin position="339"/>
        <end position="357"/>
    </location>
</feature>
<sequence length="464" mass="53055">MLNLKWVVLFLAFVCSHAVESTVETGATRAPKNRWAYATILSTDSFLLPAKVVAHRLRKLDKEIPFVIFATQDVSRPTVLQLEEVGAVVRRIDKMDTPFARDHPEPKFQYTKTRLWCHTEYTSIVHIDLDTLHVQPTPELFQCGSFCASLRHSDMFNTGVFSLTPNNETCIDMIEASSRMASYDGGDQGFFNTYFPEVKYAPMFRPNTESINETAVSPLNSIQRLSAAYNFDVGMYYLSGRQLVQPKIIHYTLGPLKPWIWWSYPIFDMNWIWLEARKEMEAEFGHSVDMLAVVLCEVAFLAIIATAHMVLYLRPHKPRYAKDVEDDAATRIGQREQSYIGFFMIAFAAGAAFVTTPDQLWPSHAWILFVVNTSTLLIFQLTLYSRHRLNTNLPPSTAAQAAIAVAGTVLLWWNITHCISNHGTRYLFVIFAVAGILLFINHTIKWLLFGRSCNQLRYFSLRKR</sequence>
<keyword evidence="1" id="KW-1133">Transmembrane helix</keyword>
<evidence type="ECO:0000256" key="1">
    <source>
        <dbReference type="SAM" id="Phobius"/>
    </source>
</evidence>
<dbReference type="Gene3D" id="3.90.550.10">
    <property type="entry name" value="Spore Coat Polysaccharide Biosynthesis Protein SpsA, Chain A"/>
    <property type="match status" value="1"/>
</dbReference>
<keyword evidence="2" id="KW-0732">Signal</keyword>
<name>A0A7E4VYP2_PANRE</name>
<feature type="transmembrane region" description="Helical" evidence="1">
    <location>
        <begin position="290"/>
        <end position="313"/>
    </location>
</feature>
<feature type="transmembrane region" description="Helical" evidence="1">
    <location>
        <begin position="363"/>
        <end position="384"/>
    </location>
</feature>